<dbReference type="InterPro" id="IPR001254">
    <property type="entry name" value="Trypsin_dom"/>
</dbReference>
<dbReference type="PRINTS" id="PR00722">
    <property type="entry name" value="CHYMOTRYPSIN"/>
</dbReference>
<feature type="signal peptide" evidence="2">
    <location>
        <begin position="1"/>
        <end position="18"/>
    </location>
</feature>
<dbReference type="InterPro" id="IPR001314">
    <property type="entry name" value="Peptidase_S1A"/>
</dbReference>
<evidence type="ECO:0000256" key="2">
    <source>
        <dbReference type="SAM" id="SignalP"/>
    </source>
</evidence>
<keyword evidence="2" id="KW-0732">Signal</keyword>
<proteinExistence type="predicted"/>
<dbReference type="InterPro" id="IPR009003">
    <property type="entry name" value="Peptidase_S1_PA"/>
</dbReference>
<feature type="domain" description="Peptidase S1" evidence="3">
    <location>
        <begin position="32"/>
        <end position="244"/>
    </location>
</feature>
<dbReference type="WBParaSite" id="L893_g6179.t1">
    <property type="protein sequence ID" value="L893_g6179.t1"/>
    <property type="gene ID" value="L893_g6179"/>
</dbReference>
<keyword evidence="4" id="KW-1185">Reference proteome</keyword>
<name>A0A1I8AI28_9BILA</name>
<dbReference type="SUPFAM" id="SSF50494">
    <property type="entry name" value="Trypsin-like serine proteases"/>
    <property type="match status" value="1"/>
</dbReference>
<reference evidence="5" key="1">
    <citation type="submission" date="2016-11" db="UniProtKB">
        <authorList>
            <consortium name="WormBaseParasite"/>
        </authorList>
    </citation>
    <scope>IDENTIFICATION</scope>
</reference>
<organism evidence="4 5">
    <name type="scientific">Steinernema glaseri</name>
    <dbReference type="NCBI Taxonomy" id="37863"/>
    <lineage>
        <taxon>Eukaryota</taxon>
        <taxon>Metazoa</taxon>
        <taxon>Ecdysozoa</taxon>
        <taxon>Nematoda</taxon>
        <taxon>Chromadorea</taxon>
        <taxon>Rhabditida</taxon>
        <taxon>Tylenchina</taxon>
        <taxon>Panagrolaimomorpha</taxon>
        <taxon>Strongyloidoidea</taxon>
        <taxon>Steinernematidae</taxon>
        <taxon>Steinernema</taxon>
    </lineage>
</organism>
<dbReference type="Proteomes" id="UP000095287">
    <property type="component" value="Unplaced"/>
</dbReference>
<dbReference type="InterPro" id="IPR043504">
    <property type="entry name" value="Peptidase_S1_PA_chymotrypsin"/>
</dbReference>
<dbReference type="FunFam" id="2.40.10.10:FF:000068">
    <property type="entry name" value="transmembrane protease serine 2"/>
    <property type="match status" value="1"/>
</dbReference>
<evidence type="ECO:0000313" key="5">
    <source>
        <dbReference type="WBParaSite" id="L893_g6179.t1"/>
    </source>
</evidence>
<dbReference type="Pfam" id="PF00089">
    <property type="entry name" value="Trypsin"/>
    <property type="match status" value="1"/>
</dbReference>
<evidence type="ECO:0000313" key="4">
    <source>
        <dbReference type="Proteomes" id="UP000095287"/>
    </source>
</evidence>
<dbReference type="AlphaFoldDB" id="A0A1I8AI28"/>
<dbReference type="PROSITE" id="PS50240">
    <property type="entry name" value="TRYPSIN_DOM"/>
    <property type="match status" value="1"/>
</dbReference>
<evidence type="ECO:0000256" key="1">
    <source>
        <dbReference type="ARBA" id="ARBA00023157"/>
    </source>
</evidence>
<dbReference type="Gene3D" id="2.40.10.10">
    <property type="entry name" value="Trypsin-like serine proteases"/>
    <property type="match status" value="2"/>
</dbReference>
<accession>A0A1I8AI28</accession>
<keyword evidence="1" id="KW-1015">Disulfide bond</keyword>
<feature type="chain" id="PRO_5009314741" evidence="2">
    <location>
        <begin position="19"/>
        <end position="273"/>
    </location>
</feature>
<evidence type="ECO:0000259" key="3">
    <source>
        <dbReference type="PROSITE" id="PS50240"/>
    </source>
</evidence>
<dbReference type="GO" id="GO:0006508">
    <property type="term" value="P:proteolysis"/>
    <property type="evidence" value="ECO:0007669"/>
    <property type="project" value="InterPro"/>
</dbReference>
<sequence length="273" mass="30167">MSSLLLTLFLCGIAAASAGRRRPYVPEAPEEVLEDPNDYSDVEYPHPYPYFVSLQNKTGEYLCGGSIIGDYWILTAAQCLFTEQEMMLPKGQMVATVGHGTSSRKAYKIQGFAMMRSFVKTGGRDDIALIETVEKIQLDKRVKPLCLSSEKVAMGQEVSSVRSETYHCRTDSGGPLVSRGRQVGIVIHKHDSKKRCEVDQNGLFIRIHAYCQSIENATHGQVKCSRNYRIVLHCVLTWSTQNLGSGPEGSTALVTVKRVANGPAEKKAKSYGR</sequence>
<dbReference type="SMART" id="SM00020">
    <property type="entry name" value="Tryp_SPc"/>
    <property type="match status" value="1"/>
</dbReference>
<dbReference type="GO" id="GO:0004252">
    <property type="term" value="F:serine-type endopeptidase activity"/>
    <property type="evidence" value="ECO:0007669"/>
    <property type="project" value="InterPro"/>
</dbReference>
<protein>
    <submittedName>
        <fullName evidence="5">Peptidase S1 domain-containing protein</fullName>
    </submittedName>
</protein>
<dbReference type="PANTHER" id="PTHR24250">
    <property type="entry name" value="CHYMOTRYPSIN-RELATED"/>
    <property type="match status" value="1"/>
</dbReference>